<keyword evidence="3" id="KW-0862">Zinc</keyword>
<evidence type="ECO:0000259" key="5">
    <source>
        <dbReference type="PROSITE" id="PS50865"/>
    </source>
</evidence>
<sequence>MHPALHPDRLRQVEPVAGRRLASAVCSADWTVTDICHLLRLIRATGPRKVPLFLPVFNALLEPNRIPSLQNIEVISSETQCILEAGMFALGCIGIRGTPPDAQIALWPRAFAWAHFFWTIRDHVPIVRDWEPRIYIDFLWLSSSVSREHGDISPSISTPGFYHILICAWRLLLQDAETWNDSMMTLFPLMTNDTTKREHVLEMIEAAGGTLEDLTNLILKLIRLLAPTRDAPLSMIHRNCLRMTVSSIKDIEHILRDGAHLDTSALLPLLVSGGGARILTIAICASSRLIDHDSATAAMLTEAWDILGIIIDDTGNHALSSALEHGLLLAIIRCAHPAFPAPVRRHLGFLLTDVLAPSTASFRLLGILRHTYEDVKELAAAQTFVQSATFRPWSTFATALSWRLTVMGVYTRLTVPSKAVCSNIDCGHIDFKTTFKRCAGCKSFLYCSAACQRSDWRDGAHRDICTGYETLRRDTCDENFTSRDRAFTRLLLNQDYLGARDRIQFDEMKTLRDQPGMGTATLFDYRVAPVQITTHTLAAAHAKLPFPPEIWADWVRRTLRSNGRVQLHIVVLRTNCGEGREGRCLIMPLRATTSFLRDTWLQFVTRPERPTESWGLADFSAEFHRLEVPADHVEFH</sequence>
<evidence type="ECO:0000256" key="1">
    <source>
        <dbReference type="ARBA" id="ARBA00022723"/>
    </source>
</evidence>
<organism evidence="6 7">
    <name type="scientific">Mycena metata</name>
    <dbReference type="NCBI Taxonomy" id="1033252"/>
    <lineage>
        <taxon>Eukaryota</taxon>
        <taxon>Fungi</taxon>
        <taxon>Dikarya</taxon>
        <taxon>Basidiomycota</taxon>
        <taxon>Agaricomycotina</taxon>
        <taxon>Agaricomycetes</taxon>
        <taxon>Agaricomycetidae</taxon>
        <taxon>Agaricales</taxon>
        <taxon>Marasmiineae</taxon>
        <taxon>Mycenaceae</taxon>
        <taxon>Mycena</taxon>
    </lineage>
</organism>
<evidence type="ECO:0000256" key="4">
    <source>
        <dbReference type="PROSITE-ProRule" id="PRU00134"/>
    </source>
</evidence>
<keyword evidence="2 4" id="KW-0863">Zinc-finger</keyword>
<dbReference type="Proteomes" id="UP001215598">
    <property type="component" value="Unassembled WGS sequence"/>
</dbReference>
<keyword evidence="7" id="KW-1185">Reference proteome</keyword>
<dbReference type="AlphaFoldDB" id="A0AAD7NUH1"/>
<keyword evidence="1" id="KW-0479">Metal-binding</keyword>
<feature type="domain" description="MYND-type" evidence="5">
    <location>
        <begin position="423"/>
        <end position="465"/>
    </location>
</feature>
<dbReference type="Pfam" id="PF01753">
    <property type="entry name" value="zf-MYND"/>
    <property type="match status" value="1"/>
</dbReference>
<evidence type="ECO:0000313" key="6">
    <source>
        <dbReference type="EMBL" id="KAJ7775480.1"/>
    </source>
</evidence>
<protein>
    <recommendedName>
        <fullName evidence="5">MYND-type domain-containing protein</fullName>
    </recommendedName>
</protein>
<evidence type="ECO:0000256" key="2">
    <source>
        <dbReference type="ARBA" id="ARBA00022771"/>
    </source>
</evidence>
<reference evidence="6" key="1">
    <citation type="submission" date="2023-03" db="EMBL/GenBank/DDBJ databases">
        <title>Massive genome expansion in bonnet fungi (Mycena s.s.) driven by repeated elements and novel gene families across ecological guilds.</title>
        <authorList>
            <consortium name="Lawrence Berkeley National Laboratory"/>
            <person name="Harder C.B."/>
            <person name="Miyauchi S."/>
            <person name="Viragh M."/>
            <person name="Kuo A."/>
            <person name="Thoen E."/>
            <person name="Andreopoulos B."/>
            <person name="Lu D."/>
            <person name="Skrede I."/>
            <person name="Drula E."/>
            <person name="Henrissat B."/>
            <person name="Morin E."/>
            <person name="Kohler A."/>
            <person name="Barry K."/>
            <person name="LaButti K."/>
            <person name="Morin E."/>
            <person name="Salamov A."/>
            <person name="Lipzen A."/>
            <person name="Mereny Z."/>
            <person name="Hegedus B."/>
            <person name="Baldrian P."/>
            <person name="Stursova M."/>
            <person name="Weitz H."/>
            <person name="Taylor A."/>
            <person name="Grigoriev I.V."/>
            <person name="Nagy L.G."/>
            <person name="Martin F."/>
            <person name="Kauserud H."/>
        </authorList>
    </citation>
    <scope>NUCLEOTIDE SEQUENCE</scope>
    <source>
        <strain evidence="6">CBHHK182m</strain>
    </source>
</reference>
<dbReference type="EMBL" id="JARKIB010000010">
    <property type="protein sequence ID" value="KAJ7775480.1"/>
    <property type="molecule type" value="Genomic_DNA"/>
</dbReference>
<proteinExistence type="predicted"/>
<dbReference type="Gene3D" id="6.10.140.2220">
    <property type="match status" value="1"/>
</dbReference>
<dbReference type="SUPFAM" id="SSF144232">
    <property type="entry name" value="HIT/MYND zinc finger-like"/>
    <property type="match status" value="1"/>
</dbReference>
<accession>A0AAD7NUH1</accession>
<dbReference type="InterPro" id="IPR002893">
    <property type="entry name" value="Znf_MYND"/>
</dbReference>
<dbReference type="PROSITE" id="PS50865">
    <property type="entry name" value="ZF_MYND_2"/>
    <property type="match status" value="1"/>
</dbReference>
<evidence type="ECO:0000256" key="3">
    <source>
        <dbReference type="ARBA" id="ARBA00022833"/>
    </source>
</evidence>
<comment type="caution">
    <text evidence="6">The sequence shown here is derived from an EMBL/GenBank/DDBJ whole genome shotgun (WGS) entry which is preliminary data.</text>
</comment>
<gene>
    <name evidence="6" type="ORF">B0H16DRAFT_1507539</name>
</gene>
<name>A0AAD7NUH1_9AGAR</name>
<dbReference type="GO" id="GO:0008270">
    <property type="term" value="F:zinc ion binding"/>
    <property type="evidence" value="ECO:0007669"/>
    <property type="project" value="UniProtKB-KW"/>
</dbReference>
<evidence type="ECO:0000313" key="7">
    <source>
        <dbReference type="Proteomes" id="UP001215598"/>
    </source>
</evidence>